<evidence type="ECO:0000256" key="1">
    <source>
        <dbReference type="ARBA" id="ARBA00010716"/>
    </source>
</evidence>
<keyword evidence="4" id="KW-0119">Carbohydrate metabolism</keyword>
<evidence type="ECO:0000313" key="6">
    <source>
        <dbReference type="EMBL" id="ARM75471.1"/>
    </source>
</evidence>
<dbReference type="Gene3D" id="3.20.20.140">
    <property type="entry name" value="Metal-dependent hydrolases"/>
    <property type="match status" value="1"/>
</dbReference>
<dbReference type="OrthoDB" id="24954at2157"/>
<keyword evidence="7" id="KW-1185">Reference proteome</keyword>
<evidence type="ECO:0000313" key="7">
    <source>
        <dbReference type="Proteomes" id="UP000193404"/>
    </source>
</evidence>
<comment type="similarity">
    <text evidence="1">Belongs to the metallo-dependent hydrolases superfamily. NagA family.</text>
</comment>
<reference evidence="6 7" key="1">
    <citation type="submission" date="2017-03" db="EMBL/GenBank/DDBJ databases">
        <title>Sulfur activation and transportation mechanism of thermophilic Archaea Acidianus manzaensis YN-25.</title>
        <authorList>
            <person name="Ma Y."/>
            <person name="Yang Y."/>
            <person name="Xia J."/>
        </authorList>
    </citation>
    <scope>NUCLEOTIDE SEQUENCE [LARGE SCALE GENOMIC DNA]</scope>
    <source>
        <strain evidence="6 7">YN-25</strain>
    </source>
</reference>
<dbReference type="SUPFAM" id="SSF51338">
    <property type="entry name" value="Composite domain of metallo-dependent hydrolases"/>
    <property type="match status" value="1"/>
</dbReference>
<dbReference type="InterPro" id="IPR003764">
    <property type="entry name" value="GlcNAc_6-P_deAcase"/>
</dbReference>
<keyword evidence="2" id="KW-0479">Metal-binding</keyword>
<protein>
    <submittedName>
        <fullName evidence="6">N-acetylglucosamine-6-phosphate deacetylase</fullName>
    </submittedName>
</protein>
<dbReference type="Gene3D" id="2.30.40.10">
    <property type="entry name" value="Urease, subunit C, domain 1"/>
    <property type="match status" value="1"/>
</dbReference>
<sequence length="379" mass="42408">MFFTFFSILNVVKLVNGRIITPYREIQGNIEIENGRIKRIYEGNDYGENLDGLAVVPGFIDIHIHGIRGYDYTSWDNKDDFIKNAFGMKKSLLEHGVTTFLPTTVTMPKENLIEACKAIGEITDLSIEGIHLEGPFISEKHAGAQDVRYIRVPDINEVKECFQYSKGKLRTITIAPEKDLDFVSKLWNLGIYPSIGHTDADYETGVRAFLLGANRTTHLFNGMKEFHHRDPGIILASLNYSRYIEIISDFIHINKEVIRFLISQFGVNRFVAITDAISATDLGDGEYSLGKTRITVKNGIAMTSNGKLAGSTLTMDRAFRNLANIVGLQNASLMCSYNPAKSIGLEDRGVIEVGKRADLVVLDEKMNVKKVYVNGEEVI</sequence>
<dbReference type="PANTHER" id="PTHR11113:SF14">
    <property type="entry name" value="N-ACETYLGLUCOSAMINE-6-PHOSPHATE DEACETYLASE"/>
    <property type="match status" value="1"/>
</dbReference>
<organism evidence="6 7">
    <name type="scientific">Acidianus manzaensis</name>
    <dbReference type="NCBI Taxonomy" id="282676"/>
    <lineage>
        <taxon>Archaea</taxon>
        <taxon>Thermoproteota</taxon>
        <taxon>Thermoprotei</taxon>
        <taxon>Sulfolobales</taxon>
        <taxon>Sulfolobaceae</taxon>
        <taxon>Acidianus</taxon>
    </lineage>
</organism>
<accession>A0A1W6JYS5</accession>
<proteinExistence type="inferred from homology"/>
<dbReference type="CDD" id="cd00854">
    <property type="entry name" value="NagA"/>
    <property type="match status" value="1"/>
</dbReference>
<dbReference type="Pfam" id="PF01979">
    <property type="entry name" value="Amidohydro_1"/>
    <property type="match status" value="1"/>
</dbReference>
<keyword evidence="3" id="KW-0378">Hydrolase</keyword>
<dbReference type="InterPro" id="IPR011059">
    <property type="entry name" value="Metal-dep_hydrolase_composite"/>
</dbReference>
<dbReference type="InterPro" id="IPR032466">
    <property type="entry name" value="Metal_Hydrolase"/>
</dbReference>
<dbReference type="InterPro" id="IPR006680">
    <property type="entry name" value="Amidohydro-rel"/>
</dbReference>
<dbReference type="EMBL" id="CP020477">
    <property type="protein sequence ID" value="ARM75471.1"/>
    <property type="molecule type" value="Genomic_DNA"/>
</dbReference>
<dbReference type="Proteomes" id="UP000193404">
    <property type="component" value="Chromosome"/>
</dbReference>
<dbReference type="NCBIfam" id="TIGR00221">
    <property type="entry name" value="nagA"/>
    <property type="match status" value="1"/>
</dbReference>
<dbReference type="SUPFAM" id="SSF51556">
    <property type="entry name" value="Metallo-dependent hydrolases"/>
    <property type="match status" value="1"/>
</dbReference>
<dbReference type="GO" id="GO:0046872">
    <property type="term" value="F:metal ion binding"/>
    <property type="evidence" value="ECO:0007669"/>
    <property type="project" value="UniProtKB-KW"/>
</dbReference>
<evidence type="ECO:0000256" key="2">
    <source>
        <dbReference type="ARBA" id="ARBA00022723"/>
    </source>
</evidence>
<feature type="domain" description="Amidohydrolase-related" evidence="5">
    <location>
        <begin position="55"/>
        <end position="378"/>
    </location>
</feature>
<dbReference type="STRING" id="282676.B6F84_05120"/>
<dbReference type="AlphaFoldDB" id="A0A1W6JYS5"/>
<name>A0A1W6JYS5_9CREN</name>
<dbReference type="GO" id="GO:0008448">
    <property type="term" value="F:N-acetylglucosamine-6-phosphate deacetylase activity"/>
    <property type="evidence" value="ECO:0007669"/>
    <property type="project" value="InterPro"/>
</dbReference>
<evidence type="ECO:0000256" key="4">
    <source>
        <dbReference type="ARBA" id="ARBA00023277"/>
    </source>
</evidence>
<evidence type="ECO:0000256" key="3">
    <source>
        <dbReference type="ARBA" id="ARBA00022801"/>
    </source>
</evidence>
<dbReference type="PIRSF" id="PIRSF038994">
    <property type="entry name" value="NagA"/>
    <property type="match status" value="1"/>
</dbReference>
<dbReference type="PANTHER" id="PTHR11113">
    <property type="entry name" value="N-ACETYLGLUCOSAMINE-6-PHOSPHATE DEACETYLASE"/>
    <property type="match status" value="1"/>
</dbReference>
<gene>
    <name evidence="6" type="ORF">B6F84_05120</name>
</gene>
<dbReference type="KEGG" id="aman:B6F84_05120"/>
<dbReference type="GO" id="GO:0006046">
    <property type="term" value="P:N-acetylglucosamine catabolic process"/>
    <property type="evidence" value="ECO:0007669"/>
    <property type="project" value="TreeGrafter"/>
</dbReference>
<evidence type="ECO:0000259" key="5">
    <source>
        <dbReference type="Pfam" id="PF01979"/>
    </source>
</evidence>